<sequence>MELLRRAFSSVLGISFGLIIFLTSFFGDYLITLIMPILFLNRHHLWRSLMDRAISFWIIIPITFLEYIFGVKFKLTGDTIDGDRPAIIIMNHRTRLDWMYFWAALFKINPHLLISSKIALKSELRRIPAAGFGMEANQFIFLERKIEEDKKRISEAVYYYSTIGANYQLNGYSTFFVFYYRIVIM</sequence>
<keyword evidence="1" id="KW-0812">Transmembrane</keyword>
<dbReference type="GO" id="GO:0005783">
    <property type="term" value="C:endoplasmic reticulum"/>
    <property type="evidence" value="ECO:0007669"/>
    <property type="project" value="TreeGrafter"/>
</dbReference>
<feature type="transmembrane region" description="Helical" evidence="1">
    <location>
        <begin position="12"/>
        <end position="40"/>
    </location>
</feature>
<keyword evidence="4" id="KW-1185">Reference proteome</keyword>
<reference evidence="3 4" key="2">
    <citation type="submission" date="2018-11" db="EMBL/GenBank/DDBJ databases">
        <authorList>
            <consortium name="Pathogen Informatics"/>
        </authorList>
    </citation>
    <scope>NUCLEOTIDE SEQUENCE [LARGE SCALE GENOMIC DNA]</scope>
</reference>
<dbReference type="OrthoDB" id="186786at2759"/>
<dbReference type="CDD" id="cd07990">
    <property type="entry name" value="LPLAT_LCLAT1-like"/>
    <property type="match status" value="1"/>
</dbReference>
<dbReference type="SMART" id="SM00563">
    <property type="entry name" value="PlsC"/>
    <property type="match status" value="1"/>
</dbReference>
<dbReference type="PANTHER" id="PTHR10983:SF20">
    <property type="entry name" value="LYSOPHOSPHATIDYLINOSITOL ACYLTRANSFERASE 10"/>
    <property type="match status" value="1"/>
</dbReference>
<dbReference type="PANTHER" id="PTHR10983">
    <property type="entry name" value="1-ACYLGLYCEROL-3-PHOSPHATE ACYLTRANSFERASE-RELATED"/>
    <property type="match status" value="1"/>
</dbReference>
<organism evidence="5">
    <name type="scientific">Gongylonema pulchrum</name>
    <dbReference type="NCBI Taxonomy" id="637853"/>
    <lineage>
        <taxon>Eukaryota</taxon>
        <taxon>Metazoa</taxon>
        <taxon>Ecdysozoa</taxon>
        <taxon>Nematoda</taxon>
        <taxon>Chromadorea</taxon>
        <taxon>Rhabditida</taxon>
        <taxon>Spirurina</taxon>
        <taxon>Spiruromorpha</taxon>
        <taxon>Spiruroidea</taxon>
        <taxon>Gongylonematidae</taxon>
        <taxon>Gongylonema</taxon>
    </lineage>
</organism>
<evidence type="ECO:0000313" key="4">
    <source>
        <dbReference type="Proteomes" id="UP000271098"/>
    </source>
</evidence>
<dbReference type="GO" id="GO:0036149">
    <property type="term" value="P:phosphatidylinositol acyl-chain remodeling"/>
    <property type="evidence" value="ECO:0007669"/>
    <property type="project" value="TreeGrafter"/>
</dbReference>
<protein>
    <submittedName>
        <fullName evidence="5">PlsC domain-containing protein</fullName>
    </submittedName>
</protein>
<dbReference type="EMBL" id="UYRT01004408">
    <property type="protein sequence ID" value="VDK36407.1"/>
    <property type="molecule type" value="Genomic_DNA"/>
</dbReference>
<evidence type="ECO:0000259" key="2">
    <source>
        <dbReference type="SMART" id="SM00563"/>
    </source>
</evidence>
<accession>A0A183D249</accession>
<evidence type="ECO:0000256" key="1">
    <source>
        <dbReference type="SAM" id="Phobius"/>
    </source>
</evidence>
<proteinExistence type="predicted"/>
<reference evidence="5" key="1">
    <citation type="submission" date="2016-06" db="UniProtKB">
        <authorList>
            <consortium name="WormBaseParasite"/>
        </authorList>
    </citation>
    <scope>IDENTIFICATION</scope>
</reference>
<dbReference type="Proteomes" id="UP000271098">
    <property type="component" value="Unassembled WGS sequence"/>
</dbReference>
<dbReference type="GO" id="GO:0016746">
    <property type="term" value="F:acyltransferase activity"/>
    <property type="evidence" value="ECO:0007669"/>
    <property type="project" value="InterPro"/>
</dbReference>
<dbReference type="WBParaSite" id="GPUH_0000279501-mRNA-1">
    <property type="protein sequence ID" value="GPUH_0000279501-mRNA-1"/>
    <property type="gene ID" value="GPUH_0000279501"/>
</dbReference>
<dbReference type="SUPFAM" id="SSF69593">
    <property type="entry name" value="Glycerol-3-phosphate (1)-acyltransferase"/>
    <property type="match status" value="1"/>
</dbReference>
<dbReference type="Pfam" id="PF01553">
    <property type="entry name" value="Acyltransferase"/>
    <property type="match status" value="1"/>
</dbReference>
<evidence type="ECO:0000313" key="5">
    <source>
        <dbReference type="WBParaSite" id="GPUH_0000279501-mRNA-1"/>
    </source>
</evidence>
<evidence type="ECO:0000313" key="3">
    <source>
        <dbReference type="EMBL" id="VDK36407.1"/>
    </source>
</evidence>
<gene>
    <name evidence="3" type="ORF">GPUH_LOCUS2787</name>
</gene>
<feature type="domain" description="Phospholipid/glycerol acyltransferase" evidence="2">
    <location>
        <begin position="86"/>
        <end position="185"/>
    </location>
</feature>
<keyword evidence="1" id="KW-0472">Membrane</keyword>
<dbReference type="AlphaFoldDB" id="A0A183D249"/>
<feature type="transmembrane region" description="Helical" evidence="1">
    <location>
        <begin position="52"/>
        <end position="69"/>
    </location>
</feature>
<name>A0A183D249_9BILA</name>
<keyword evidence="1" id="KW-1133">Transmembrane helix</keyword>
<dbReference type="InterPro" id="IPR002123">
    <property type="entry name" value="Plipid/glycerol_acylTrfase"/>
</dbReference>